<keyword evidence="3" id="KW-0812">Transmembrane</keyword>
<proteinExistence type="predicted"/>
<evidence type="ECO:0000256" key="4">
    <source>
        <dbReference type="ARBA" id="ARBA00022989"/>
    </source>
</evidence>
<dbReference type="AlphaFoldDB" id="A0A9P9E2W7"/>
<dbReference type="InterPro" id="IPR024320">
    <property type="entry name" value="LPG_synthase_C"/>
</dbReference>
<dbReference type="PANTHER" id="PTHR34697">
    <property type="entry name" value="PHOSPHATIDYLGLYCEROL LYSYLTRANSFERASE"/>
    <property type="match status" value="1"/>
</dbReference>
<dbReference type="Proteomes" id="UP000717696">
    <property type="component" value="Unassembled WGS sequence"/>
</dbReference>
<feature type="compositionally biased region" description="Basic and acidic residues" evidence="7">
    <location>
        <begin position="473"/>
        <end position="484"/>
    </location>
</feature>
<dbReference type="Pfam" id="PF11951">
    <property type="entry name" value="Fungal_trans_2"/>
    <property type="match status" value="1"/>
</dbReference>
<evidence type="ECO:0000256" key="2">
    <source>
        <dbReference type="ARBA" id="ARBA00022475"/>
    </source>
</evidence>
<dbReference type="GO" id="GO:0005886">
    <property type="term" value="C:plasma membrane"/>
    <property type="evidence" value="ECO:0007669"/>
    <property type="project" value="UniProtKB-SubCell"/>
</dbReference>
<sequence length="1065" mass="118638">MGHHRPEGGSYLFQQLGVELSDQLFSVTTEHTKDASDVLHAWRLEMGREGPAATTHSSTSTSTVTVTDTNTDTVTYHALDNHGQSRTDSPAQSDRSSSTCVNSHPSLPELNRHAKLFTLDDFTAMANLETLIARYGQVSHMGILDRSYRLWLNRGGDGALYFMARNRVAVVGGDPLCPPERYSAVLDEFREYRRRHMLGISFLGTSEQFAKYAQERSWATLHFGEERVLNPLTSPVLFETAGRRIIQQSRRLLNKLKVTIEVYNPAVSGTDMVLQDQLTDIYDTWRETRNRQREGRQQAFITVYDIFAMPSLMIYLYTRGPDGRPNGLAALRRLGGPGGFHIDPCIASPDAPRGVSDLLLFAAMALLHRARISYLSLGYEPRSELGDITGVSPWLQHITRRTYAATFRAIPVDGKKAYHDRFHPDLALQSRLYIVLPDGLPCLRPSAAVMHVANIRIRLLIRDLMGCVHGKRGLQDKEQKHPELVDSPGTNESHREEEMEESVKPREKRRPLKSISLPDILLPPVYALNGISIHPSVRQSHVHQRVSNRPQRFIWETKARHSPSTDRMRNLSRQTSAMRRGATHVSQLHAQVEELYLEQRPALRFSGLPRNTALSPVKSQRQLGISVDNPGALMQTQPVTEELAANVRQPPQGVNAGRAKDDGSLASHSAGFRPATPLSWTSSETAVIATCQRSSTRLRDSIELEHADPTPPNLESNSEEFSDWATLDMSGLVVDALKPELETRLLQHYLGECAALFDVHNNQGHYSRKDVTRMMRCPPWRAAALAISAKNLELCEKTLPTAEPISMHLYQLAVSFAIDSISGRFDCVGTVAGCVLLAMYDVMTVAPADWRTHLQGCASIFSHNLWNGSTGGLISASFWNYALIGRFVFARREGRALELTLPDIWAAYCAKRQTLLPPEMWFDDPRAIMSQNNVDEALHTQISTWLLARIVSFVHGMGCSTSTSSAPEAELLSIQNDMARWAEMGSSNTKSIISRDAEPDASEPFPQILFPNHGAAVGHIIFNTGKILLLEFEASREVGKSTVLAEEAYRHACITCGIIQTNGFG</sequence>
<evidence type="ECO:0000256" key="6">
    <source>
        <dbReference type="ARBA" id="ARBA00023242"/>
    </source>
</evidence>
<gene>
    <name evidence="9" type="ORF">B0J13DRAFT_529830</name>
</gene>
<keyword evidence="2" id="KW-1003">Cell membrane</keyword>
<dbReference type="GO" id="GO:0055091">
    <property type="term" value="P:phospholipid homeostasis"/>
    <property type="evidence" value="ECO:0007669"/>
    <property type="project" value="TreeGrafter"/>
</dbReference>
<dbReference type="GO" id="GO:0016755">
    <property type="term" value="F:aminoacyltransferase activity"/>
    <property type="evidence" value="ECO:0007669"/>
    <property type="project" value="TreeGrafter"/>
</dbReference>
<dbReference type="InterPro" id="IPR021858">
    <property type="entry name" value="Fun_TF"/>
</dbReference>
<feature type="domain" description="Phosphatidylglycerol lysyltransferase C-terminal" evidence="8">
    <location>
        <begin position="132"/>
        <end position="425"/>
    </location>
</feature>
<evidence type="ECO:0000256" key="1">
    <source>
        <dbReference type="ARBA" id="ARBA00004651"/>
    </source>
</evidence>
<evidence type="ECO:0000259" key="8">
    <source>
        <dbReference type="Pfam" id="PF09924"/>
    </source>
</evidence>
<evidence type="ECO:0000313" key="10">
    <source>
        <dbReference type="Proteomes" id="UP000717696"/>
    </source>
</evidence>
<organism evidence="9 10">
    <name type="scientific">Dactylonectria estremocensis</name>
    <dbReference type="NCBI Taxonomy" id="1079267"/>
    <lineage>
        <taxon>Eukaryota</taxon>
        <taxon>Fungi</taxon>
        <taxon>Dikarya</taxon>
        <taxon>Ascomycota</taxon>
        <taxon>Pezizomycotina</taxon>
        <taxon>Sordariomycetes</taxon>
        <taxon>Hypocreomycetidae</taxon>
        <taxon>Hypocreales</taxon>
        <taxon>Nectriaceae</taxon>
        <taxon>Dactylonectria</taxon>
    </lineage>
</organism>
<comment type="caution">
    <text evidence="9">The sequence shown here is derived from an EMBL/GenBank/DDBJ whole genome shotgun (WGS) entry which is preliminary data.</text>
</comment>
<evidence type="ECO:0000313" key="9">
    <source>
        <dbReference type="EMBL" id="KAH7129756.1"/>
    </source>
</evidence>
<feature type="region of interest" description="Disordered" evidence="7">
    <location>
        <begin position="473"/>
        <end position="510"/>
    </location>
</feature>
<evidence type="ECO:0000256" key="5">
    <source>
        <dbReference type="ARBA" id="ARBA00023136"/>
    </source>
</evidence>
<feature type="region of interest" description="Disordered" evidence="7">
    <location>
        <begin position="79"/>
        <end position="106"/>
    </location>
</feature>
<accession>A0A9P9E2W7</accession>
<dbReference type="PANTHER" id="PTHR34697:SF2">
    <property type="entry name" value="PHOSPHATIDYLGLYCEROL LYSYLTRANSFERASE"/>
    <property type="match status" value="1"/>
</dbReference>
<dbReference type="Pfam" id="PF09924">
    <property type="entry name" value="LPG_synthase_C"/>
    <property type="match status" value="1"/>
</dbReference>
<protein>
    <recommendedName>
        <fullName evidence="8">Phosphatidylglycerol lysyltransferase C-terminal domain-containing protein</fullName>
    </recommendedName>
</protein>
<comment type="subcellular location">
    <subcellularLocation>
        <location evidence="1">Cell membrane</location>
        <topology evidence="1">Multi-pass membrane protein</topology>
    </subcellularLocation>
</comment>
<feature type="compositionally biased region" description="Basic and acidic residues" evidence="7">
    <location>
        <begin position="699"/>
        <end position="708"/>
    </location>
</feature>
<evidence type="ECO:0000256" key="7">
    <source>
        <dbReference type="SAM" id="MobiDB-lite"/>
    </source>
</evidence>
<keyword evidence="4" id="KW-1133">Transmembrane helix</keyword>
<keyword evidence="10" id="KW-1185">Reference proteome</keyword>
<feature type="region of interest" description="Disordered" evidence="7">
    <location>
        <begin position="651"/>
        <end position="670"/>
    </location>
</feature>
<evidence type="ECO:0000256" key="3">
    <source>
        <dbReference type="ARBA" id="ARBA00022692"/>
    </source>
</evidence>
<keyword evidence="5" id="KW-0472">Membrane</keyword>
<dbReference type="EMBL" id="JAGMUU010000020">
    <property type="protein sequence ID" value="KAH7129756.1"/>
    <property type="molecule type" value="Genomic_DNA"/>
</dbReference>
<dbReference type="InterPro" id="IPR051211">
    <property type="entry name" value="PG_lysyltransferase"/>
</dbReference>
<reference evidence="9" key="1">
    <citation type="journal article" date="2021" name="Nat. Commun.">
        <title>Genetic determinants of endophytism in the Arabidopsis root mycobiome.</title>
        <authorList>
            <person name="Mesny F."/>
            <person name="Miyauchi S."/>
            <person name="Thiergart T."/>
            <person name="Pickel B."/>
            <person name="Atanasova L."/>
            <person name="Karlsson M."/>
            <person name="Huettel B."/>
            <person name="Barry K.W."/>
            <person name="Haridas S."/>
            <person name="Chen C."/>
            <person name="Bauer D."/>
            <person name="Andreopoulos W."/>
            <person name="Pangilinan J."/>
            <person name="LaButti K."/>
            <person name="Riley R."/>
            <person name="Lipzen A."/>
            <person name="Clum A."/>
            <person name="Drula E."/>
            <person name="Henrissat B."/>
            <person name="Kohler A."/>
            <person name="Grigoriev I.V."/>
            <person name="Martin F.M."/>
            <person name="Hacquard S."/>
        </authorList>
    </citation>
    <scope>NUCLEOTIDE SEQUENCE</scope>
    <source>
        <strain evidence="9">MPI-CAGE-AT-0021</strain>
    </source>
</reference>
<feature type="compositionally biased region" description="Basic and acidic residues" evidence="7">
    <location>
        <begin position="492"/>
        <end position="505"/>
    </location>
</feature>
<dbReference type="OrthoDB" id="5421852at2759"/>
<feature type="region of interest" description="Disordered" evidence="7">
    <location>
        <begin position="699"/>
        <end position="719"/>
    </location>
</feature>
<name>A0A9P9E2W7_9HYPO</name>
<feature type="compositionally biased region" description="Polar residues" evidence="7">
    <location>
        <begin position="86"/>
        <end position="105"/>
    </location>
</feature>
<keyword evidence="6" id="KW-0539">Nucleus</keyword>